<evidence type="ECO:0000256" key="8">
    <source>
        <dbReference type="ARBA" id="ARBA00022490"/>
    </source>
</evidence>
<dbReference type="Pfam" id="PF07730">
    <property type="entry name" value="HisKA_3"/>
    <property type="match status" value="1"/>
</dbReference>
<feature type="transmembrane region" description="Helical" evidence="19">
    <location>
        <begin position="26"/>
        <end position="52"/>
    </location>
</feature>
<comment type="catalytic activity">
    <reaction evidence="1">
        <text>ATP + protein L-histidine = ADP + protein N-phospho-L-histidine.</text>
        <dbReference type="EC" id="2.7.13.3"/>
    </reaction>
</comment>
<dbReference type="EC" id="2.7.13.3" evidence="5"/>
<dbReference type="InterPro" id="IPR011712">
    <property type="entry name" value="Sig_transdc_His_kin_sub3_dim/P"/>
</dbReference>
<dbReference type="AlphaFoldDB" id="A0A326U7S7"/>
<keyword evidence="19" id="KW-0812">Transmembrane</keyword>
<evidence type="ECO:0000256" key="4">
    <source>
        <dbReference type="ARBA" id="ARBA00004496"/>
    </source>
</evidence>
<dbReference type="CDD" id="cd16917">
    <property type="entry name" value="HATPase_UhpB-NarQ-NarX-like"/>
    <property type="match status" value="1"/>
</dbReference>
<dbReference type="GO" id="GO:0016020">
    <property type="term" value="C:membrane"/>
    <property type="evidence" value="ECO:0007669"/>
    <property type="project" value="UniProtKB-SubCell"/>
</dbReference>
<dbReference type="RefSeq" id="WP_111325773.1">
    <property type="nucleotide sequence ID" value="NZ_BIFX01000001.1"/>
</dbReference>
<comment type="subcellular location">
    <subcellularLocation>
        <location evidence="4">Cytoplasm</location>
    </subcellularLocation>
    <subcellularLocation>
        <location evidence="3">Membrane</location>
    </subcellularLocation>
</comment>
<dbReference type="GO" id="GO:0051539">
    <property type="term" value="F:4 iron, 4 sulfur cluster binding"/>
    <property type="evidence" value="ECO:0007669"/>
    <property type="project" value="UniProtKB-KW"/>
</dbReference>
<evidence type="ECO:0000256" key="7">
    <source>
        <dbReference type="ARBA" id="ARBA00022485"/>
    </source>
</evidence>
<comment type="cofactor">
    <cofactor evidence="2">
        <name>[4Fe-4S] cluster</name>
        <dbReference type="ChEBI" id="CHEBI:49883"/>
    </cofactor>
</comment>
<dbReference type="Gene3D" id="6.10.340.10">
    <property type="match status" value="1"/>
</dbReference>
<evidence type="ECO:0000256" key="12">
    <source>
        <dbReference type="ARBA" id="ARBA00022777"/>
    </source>
</evidence>
<feature type="transmembrane region" description="Helical" evidence="19">
    <location>
        <begin position="222"/>
        <end position="244"/>
    </location>
</feature>
<keyword evidence="9" id="KW-0597">Phosphoprotein</keyword>
<evidence type="ECO:0000256" key="11">
    <source>
        <dbReference type="ARBA" id="ARBA00022723"/>
    </source>
</evidence>
<name>A0A326U7S7_THEHA</name>
<dbReference type="InterPro" id="IPR050482">
    <property type="entry name" value="Sensor_HK_TwoCompSys"/>
</dbReference>
<dbReference type="Pfam" id="PF02518">
    <property type="entry name" value="HATPase_c"/>
    <property type="match status" value="1"/>
</dbReference>
<evidence type="ECO:0000256" key="14">
    <source>
        <dbReference type="ARBA" id="ARBA00023012"/>
    </source>
</evidence>
<evidence type="ECO:0000256" key="17">
    <source>
        <dbReference type="ARBA" id="ARBA00030800"/>
    </source>
</evidence>
<dbReference type="GO" id="GO:0000155">
    <property type="term" value="F:phosphorelay sensor kinase activity"/>
    <property type="evidence" value="ECO:0007669"/>
    <property type="project" value="InterPro"/>
</dbReference>
<keyword evidence="7" id="KW-0004">4Fe-4S</keyword>
<sequence length="509" mass="56736">MIHTRMQQLTRHFAALLGRLQWKLTLSYALTTTITLLIFEVLGILIIGGLLINRYPQLLENDLKKSAEVMKGYPPGAFVYPQRHINLNETLANINKSYQRPYINPGTDVSVSLVVEPGVTALIDPGGRVLATSDVEGKLGVQQGSSIQHYLPSGGMAIFLTALNGHTLANYVTVEGSDEVILAATPVLNKYHKVVAVLLTQQAIPSLGKVLYTMIPLIGPSLILATIMAVLGGCVVGFFVSRWFTSRFQKMQGISARWSRGDFSHFIKDKANDEIGQLSLQLNSMARQLDELLHTRQRIATLEERNRLARDLHDSIKQQLFAISMQIASAQTLIESDVAQTKERLNDVDRLVNQSQQELETLIYQLRPVPLAEKKLVDALREYSERWAGQHKIRVELSFEDEIALPLLAEETFFRIAQEALANVWRHSKATRVLIRLFCEQDEAIMEISDNGKGFHVKDLPKRGIGLYSMQERVEAIGGHFVLKSSPGKGTTIRVAVKLVKSSLIPGSL</sequence>
<keyword evidence="19" id="KW-1133">Transmembrane helix</keyword>
<evidence type="ECO:0000313" key="22">
    <source>
        <dbReference type="EMBL" id="PZW22392.1"/>
    </source>
</evidence>
<proteinExistence type="predicted"/>
<keyword evidence="23" id="KW-1185">Reference proteome</keyword>
<evidence type="ECO:0000256" key="19">
    <source>
        <dbReference type="SAM" id="Phobius"/>
    </source>
</evidence>
<dbReference type="InterPro" id="IPR005467">
    <property type="entry name" value="His_kinase_dom"/>
</dbReference>
<dbReference type="InterPro" id="IPR003594">
    <property type="entry name" value="HATPase_dom"/>
</dbReference>
<feature type="domain" description="HAMP" evidence="21">
    <location>
        <begin position="242"/>
        <end position="294"/>
    </location>
</feature>
<dbReference type="SMART" id="SM00387">
    <property type="entry name" value="HATPase_c"/>
    <property type="match status" value="1"/>
</dbReference>
<keyword evidence="15" id="KW-0411">Iron-sulfur</keyword>
<comment type="caution">
    <text evidence="22">The sequence shown here is derived from an EMBL/GenBank/DDBJ whole genome shotgun (WGS) entry which is preliminary data.</text>
</comment>
<dbReference type="PROSITE" id="PS50109">
    <property type="entry name" value="HIS_KIN"/>
    <property type="match status" value="1"/>
</dbReference>
<evidence type="ECO:0000259" key="20">
    <source>
        <dbReference type="PROSITE" id="PS50109"/>
    </source>
</evidence>
<protein>
    <recommendedName>
        <fullName evidence="6">Oxygen sensor histidine kinase NreB</fullName>
        <ecNumber evidence="5">2.7.13.3</ecNumber>
    </recommendedName>
    <alternativeName>
        <fullName evidence="17">Nitrogen regulation protein B</fullName>
    </alternativeName>
</protein>
<dbReference type="Pfam" id="PF00672">
    <property type="entry name" value="HAMP"/>
    <property type="match status" value="1"/>
</dbReference>
<evidence type="ECO:0000256" key="16">
    <source>
        <dbReference type="ARBA" id="ARBA00024827"/>
    </source>
</evidence>
<dbReference type="PANTHER" id="PTHR24421:SF61">
    <property type="entry name" value="OXYGEN SENSOR HISTIDINE KINASE NREB"/>
    <property type="match status" value="1"/>
</dbReference>
<organism evidence="22 23">
    <name type="scientific">Thermosporothrix hazakensis</name>
    <dbReference type="NCBI Taxonomy" id="644383"/>
    <lineage>
        <taxon>Bacteria</taxon>
        <taxon>Bacillati</taxon>
        <taxon>Chloroflexota</taxon>
        <taxon>Ktedonobacteria</taxon>
        <taxon>Ktedonobacterales</taxon>
        <taxon>Thermosporotrichaceae</taxon>
        <taxon>Thermosporothrix</taxon>
    </lineage>
</organism>
<keyword evidence="14" id="KW-0902">Two-component regulatory system</keyword>
<evidence type="ECO:0000256" key="9">
    <source>
        <dbReference type="ARBA" id="ARBA00022553"/>
    </source>
</evidence>
<evidence type="ECO:0000259" key="21">
    <source>
        <dbReference type="PROSITE" id="PS50885"/>
    </source>
</evidence>
<evidence type="ECO:0000256" key="10">
    <source>
        <dbReference type="ARBA" id="ARBA00022679"/>
    </source>
</evidence>
<evidence type="ECO:0000256" key="1">
    <source>
        <dbReference type="ARBA" id="ARBA00000085"/>
    </source>
</evidence>
<evidence type="ECO:0000256" key="18">
    <source>
        <dbReference type="SAM" id="Coils"/>
    </source>
</evidence>
<feature type="domain" description="Histidine kinase" evidence="20">
    <location>
        <begin position="311"/>
        <end position="501"/>
    </location>
</feature>
<keyword evidence="8" id="KW-0963">Cytoplasm</keyword>
<reference evidence="22 23" key="1">
    <citation type="submission" date="2018-06" db="EMBL/GenBank/DDBJ databases">
        <title>Genomic Encyclopedia of Archaeal and Bacterial Type Strains, Phase II (KMG-II): from individual species to whole genera.</title>
        <authorList>
            <person name="Goeker M."/>
        </authorList>
    </citation>
    <scope>NUCLEOTIDE SEQUENCE [LARGE SCALE GENOMIC DNA]</scope>
    <source>
        <strain evidence="22 23">ATCC BAA-1881</strain>
    </source>
</reference>
<keyword evidence="19" id="KW-0472">Membrane</keyword>
<dbReference type="SMART" id="SM00304">
    <property type="entry name" value="HAMP"/>
    <property type="match status" value="1"/>
</dbReference>
<keyword evidence="12 22" id="KW-0418">Kinase</keyword>
<dbReference type="OrthoDB" id="9781904at2"/>
<keyword evidence="18" id="KW-0175">Coiled coil</keyword>
<dbReference type="GO" id="GO:0046872">
    <property type="term" value="F:metal ion binding"/>
    <property type="evidence" value="ECO:0007669"/>
    <property type="project" value="UniProtKB-KW"/>
</dbReference>
<feature type="coiled-coil region" evidence="18">
    <location>
        <begin position="268"/>
        <end position="358"/>
    </location>
</feature>
<evidence type="ECO:0000256" key="2">
    <source>
        <dbReference type="ARBA" id="ARBA00001966"/>
    </source>
</evidence>
<evidence type="ECO:0000256" key="3">
    <source>
        <dbReference type="ARBA" id="ARBA00004370"/>
    </source>
</evidence>
<dbReference type="GO" id="GO:0005737">
    <property type="term" value="C:cytoplasm"/>
    <property type="evidence" value="ECO:0007669"/>
    <property type="project" value="UniProtKB-SubCell"/>
</dbReference>
<dbReference type="EMBL" id="QKUF01000034">
    <property type="protein sequence ID" value="PZW22392.1"/>
    <property type="molecule type" value="Genomic_DNA"/>
</dbReference>
<dbReference type="GO" id="GO:0046983">
    <property type="term" value="F:protein dimerization activity"/>
    <property type="evidence" value="ECO:0007669"/>
    <property type="project" value="InterPro"/>
</dbReference>
<keyword evidence="13" id="KW-0408">Iron</keyword>
<dbReference type="PROSITE" id="PS50885">
    <property type="entry name" value="HAMP"/>
    <property type="match status" value="1"/>
</dbReference>
<keyword evidence="11" id="KW-0479">Metal-binding</keyword>
<keyword evidence="10" id="KW-0808">Transferase</keyword>
<dbReference type="SUPFAM" id="SSF158472">
    <property type="entry name" value="HAMP domain-like"/>
    <property type="match status" value="1"/>
</dbReference>
<dbReference type="Gene3D" id="1.20.5.1930">
    <property type="match status" value="1"/>
</dbReference>
<dbReference type="CDD" id="cd06225">
    <property type="entry name" value="HAMP"/>
    <property type="match status" value="1"/>
</dbReference>
<dbReference type="PRINTS" id="PR00344">
    <property type="entry name" value="BCTRLSENSOR"/>
</dbReference>
<dbReference type="InterPro" id="IPR003660">
    <property type="entry name" value="HAMP_dom"/>
</dbReference>
<dbReference type="SUPFAM" id="SSF55874">
    <property type="entry name" value="ATPase domain of HSP90 chaperone/DNA topoisomerase II/histidine kinase"/>
    <property type="match status" value="1"/>
</dbReference>
<gene>
    <name evidence="22" type="ORF">EI42_05525</name>
</gene>
<evidence type="ECO:0000313" key="23">
    <source>
        <dbReference type="Proteomes" id="UP000248806"/>
    </source>
</evidence>
<evidence type="ECO:0000256" key="15">
    <source>
        <dbReference type="ARBA" id="ARBA00023014"/>
    </source>
</evidence>
<dbReference type="PANTHER" id="PTHR24421">
    <property type="entry name" value="NITRATE/NITRITE SENSOR PROTEIN NARX-RELATED"/>
    <property type="match status" value="1"/>
</dbReference>
<dbReference type="InterPro" id="IPR036890">
    <property type="entry name" value="HATPase_C_sf"/>
</dbReference>
<dbReference type="Gene3D" id="3.30.565.10">
    <property type="entry name" value="Histidine kinase-like ATPase, C-terminal domain"/>
    <property type="match status" value="1"/>
</dbReference>
<dbReference type="InterPro" id="IPR004358">
    <property type="entry name" value="Sig_transdc_His_kin-like_C"/>
</dbReference>
<evidence type="ECO:0000256" key="5">
    <source>
        <dbReference type="ARBA" id="ARBA00012438"/>
    </source>
</evidence>
<evidence type="ECO:0000256" key="13">
    <source>
        <dbReference type="ARBA" id="ARBA00023004"/>
    </source>
</evidence>
<evidence type="ECO:0000256" key="6">
    <source>
        <dbReference type="ARBA" id="ARBA00017322"/>
    </source>
</evidence>
<dbReference type="Proteomes" id="UP000248806">
    <property type="component" value="Unassembled WGS sequence"/>
</dbReference>
<comment type="function">
    <text evidence="16">Member of the two-component regulatory system NreB/NreC involved in the control of dissimilatory nitrate/nitrite reduction in response to oxygen. NreB functions as a direct oxygen sensor histidine kinase which is autophosphorylated, in the absence of oxygen, probably at the conserved histidine residue, and transfers its phosphate group probably to a conserved aspartate residue of NreC. NreB/NreC activates the expression of the nitrate (narGHJI) and nitrite (nir) reductase operons, as well as the putative nitrate transporter gene narT.</text>
</comment>
<accession>A0A326U7S7</accession>